<feature type="compositionally biased region" description="Acidic residues" evidence="1">
    <location>
        <begin position="40"/>
        <end position="50"/>
    </location>
</feature>
<evidence type="ECO:0000313" key="3">
    <source>
        <dbReference type="Proteomes" id="UP001500339"/>
    </source>
</evidence>
<reference evidence="2 3" key="1">
    <citation type="journal article" date="2019" name="Int. J. Syst. Evol. Microbiol.">
        <title>The Global Catalogue of Microorganisms (GCM) 10K type strain sequencing project: providing services to taxonomists for standard genome sequencing and annotation.</title>
        <authorList>
            <consortium name="The Broad Institute Genomics Platform"/>
            <consortium name="The Broad Institute Genome Sequencing Center for Infectious Disease"/>
            <person name="Wu L."/>
            <person name="Ma J."/>
        </authorList>
    </citation>
    <scope>NUCLEOTIDE SEQUENCE [LARGE SCALE GENOMIC DNA]</scope>
    <source>
        <strain evidence="2 3">JCM 1405</strain>
    </source>
</reference>
<evidence type="ECO:0008006" key="4">
    <source>
        <dbReference type="Google" id="ProtNLM"/>
    </source>
</evidence>
<proteinExistence type="predicted"/>
<feature type="region of interest" description="Disordered" evidence="1">
    <location>
        <begin position="21"/>
        <end position="124"/>
    </location>
</feature>
<dbReference type="Proteomes" id="UP001500339">
    <property type="component" value="Unassembled WGS sequence"/>
</dbReference>
<organism evidence="2 3">
    <name type="scientific">Clostridium malenominatum</name>
    <dbReference type="NCBI Taxonomy" id="1539"/>
    <lineage>
        <taxon>Bacteria</taxon>
        <taxon>Bacillati</taxon>
        <taxon>Bacillota</taxon>
        <taxon>Clostridia</taxon>
        <taxon>Eubacteriales</taxon>
        <taxon>Clostridiaceae</taxon>
        <taxon>Clostridium</taxon>
    </lineage>
</organism>
<feature type="compositionally biased region" description="Basic and acidic residues" evidence="1">
    <location>
        <begin position="107"/>
        <end position="124"/>
    </location>
</feature>
<dbReference type="Pfam" id="PF14270">
    <property type="entry name" value="DUF4358"/>
    <property type="match status" value="1"/>
</dbReference>
<protein>
    <recommendedName>
        <fullName evidence="4">DUF4358 domain-containing protein</fullName>
    </recommendedName>
</protein>
<gene>
    <name evidence="2" type="ORF">GCM10008905_09770</name>
</gene>
<evidence type="ECO:0000313" key="2">
    <source>
        <dbReference type="EMBL" id="GAA0720507.1"/>
    </source>
</evidence>
<dbReference type="RefSeq" id="WP_343767283.1">
    <property type="nucleotide sequence ID" value="NZ_BAAACF010000001.1"/>
</dbReference>
<keyword evidence="3" id="KW-1185">Reference proteome</keyword>
<dbReference type="InterPro" id="IPR025648">
    <property type="entry name" value="DUF4358"/>
</dbReference>
<dbReference type="PROSITE" id="PS51257">
    <property type="entry name" value="PROKAR_LIPOPROTEIN"/>
    <property type="match status" value="1"/>
</dbReference>
<evidence type="ECO:0000256" key="1">
    <source>
        <dbReference type="SAM" id="MobiDB-lite"/>
    </source>
</evidence>
<dbReference type="EMBL" id="BAAACF010000001">
    <property type="protein sequence ID" value="GAA0720507.1"/>
    <property type="molecule type" value="Genomic_DNA"/>
</dbReference>
<sequence length="248" mass="28321">MLRKKILIILSTILIITSVGCGNKSKDAGNVNDNQSVVEENIEKEDEDTKPEDNSTADETTKPEKPVESVTKPETTKPETSKPEVAKPETPKPQPPKQETVKPTAPKPEEKPTPKPEEKSVATKDIADKIVKDLEFPATLEMDEERAKEFYALDTTLVSEFAIYQAMMNVKSDEVSVFKVKDKKNIEKVKEGILKRQEQLTNVWKQYLPDQYEKVQNYIILEKDNYIMYCISDNQEKAEEIFNSFFSK</sequence>
<feature type="compositionally biased region" description="Basic and acidic residues" evidence="1">
    <location>
        <begin position="74"/>
        <end position="90"/>
    </location>
</feature>
<name>A0ABN1ISK2_9CLOT</name>
<comment type="caution">
    <text evidence="2">The sequence shown here is derived from an EMBL/GenBank/DDBJ whole genome shotgun (WGS) entry which is preliminary data.</text>
</comment>
<accession>A0ABN1ISK2</accession>